<proteinExistence type="predicted"/>
<dbReference type="OrthoDB" id="9808176at2"/>
<organism evidence="2 3">
    <name type="scientific">Clostridium grantii DSM 8605</name>
    <dbReference type="NCBI Taxonomy" id="1121316"/>
    <lineage>
        <taxon>Bacteria</taxon>
        <taxon>Bacillati</taxon>
        <taxon>Bacillota</taxon>
        <taxon>Clostridia</taxon>
        <taxon>Eubacteriales</taxon>
        <taxon>Clostridiaceae</taxon>
        <taxon>Clostridium</taxon>
    </lineage>
</organism>
<dbReference type="Gene3D" id="1.20.120.330">
    <property type="entry name" value="Nucleotidyltransferases domain 2"/>
    <property type="match status" value="1"/>
</dbReference>
<dbReference type="SUPFAM" id="SSF81593">
    <property type="entry name" value="Nucleotidyltransferase substrate binding subunit/domain"/>
    <property type="match status" value="1"/>
</dbReference>
<dbReference type="RefSeq" id="WP_073336615.1">
    <property type="nucleotide sequence ID" value="NZ_FQXM01000003.1"/>
</dbReference>
<keyword evidence="3" id="KW-1185">Reference proteome</keyword>
<dbReference type="InterPro" id="IPR007842">
    <property type="entry name" value="HEPN_dom"/>
</dbReference>
<accession>A0A1M5RDT3</accession>
<protein>
    <submittedName>
        <fullName evidence="2">HEPN domain-containing protein</fullName>
    </submittedName>
</protein>
<dbReference type="PROSITE" id="PS50910">
    <property type="entry name" value="HEPN"/>
    <property type="match status" value="1"/>
</dbReference>
<evidence type="ECO:0000259" key="1">
    <source>
        <dbReference type="PROSITE" id="PS50910"/>
    </source>
</evidence>
<reference evidence="2 3" key="1">
    <citation type="submission" date="2016-11" db="EMBL/GenBank/DDBJ databases">
        <authorList>
            <person name="Jaros S."/>
            <person name="Januszkiewicz K."/>
            <person name="Wedrychowicz H."/>
        </authorList>
    </citation>
    <scope>NUCLEOTIDE SEQUENCE [LARGE SCALE GENOMIC DNA]</scope>
    <source>
        <strain evidence="2 3">DSM 8605</strain>
    </source>
</reference>
<gene>
    <name evidence="2" type="ORF">SAMN02745207_00469</name>
</gene>
<dbReference type="EMBL" id="FQXM01000003">
    <property type="protein sequence ID" value="SHH24300.1"/>
    <property type="molecule type" value="Genomic_DNA"/>
</dbReference>
<dbReference type="Pfam" id="PF05168">
    <property type="entry name" value="HEPN"/>
    <property type="match status" value="1"/>
</dbReference>
<dbReference type="SMART" id="SM00748">
    <property type="entry name" value="HEPN"/>
    <property type="match status" value="1"/>
</dbReference>
<dbReference type="AlphaFoldDB" id="A0A1M5RDT3"/>
<dbReference type="Proteomes" id="UP000184447">
    <property type="component" value="Unassembled WGS sequence"/>
</dbReference>
<feature type="domain" description="HEPN" evidence="1">
    <location>
        <begin position="11"/>
        <end position="118"/>
    </location>
</feature>
<sequence length="127" mass="14834">MDNKEIAKEWFEFAKRDLESAKFLMSMYPKPLEIICYHCEQSAEKYIKGYLIAIGNKVERTHDLVLLNSKCRDINCSFNDIEDDCIELVPYGVQVRYPYQLEVNEDDVKSAISSAERIEKFIQKILG</sequence>
<evidence type="ECO:0000313" key="2">
    <source>
        <dbReference type="EMBL" id="SHH24300.1"/>
    </source>
</evidence>
<evidence type="ECO:0000313" key="3">
    <source>
        <dbReference type="Proteomes" id="UP000184447"/>
    </source>
</evidence>
<name>A0A1M5RDT3_9CLOT</name>
<dbReference type="STRING" id="1121316.SAMN02745207_00469"/>